<keyword evidence="4" id="KW-0378">Hydrolase</keyword>
<protein>
    <submittedName>
        <fullName evidence="9">M48 family metalloprotease</fullName>
    </submittedName>
</protein>
<dbReference type="GO" id="GO:0051603">
    <property type="term" value="P:proteolysis involved in protein catabolic process"/>
    <property type="evidence" value="ECO:0007669"/>
    <property type="project" value="TreeGrafter"/>
</dbReference>
<dbReference type="Pfam" id="PF01435">
    <property type="entry name" value="Peptidase_M48"/>
    <property type="match status" value="1"/>
</dbReference>
<feature type="chain" id="PRO_5032994609" evidence="7">
    <location>
        <begin position="23"/>
        <end position="441"/>
    </location>
</feature>
<comment type="cofactor">
    <cofactor evidence="1">
        <name>Zn(2+)</name>
        <dbReference type="ChEBI" id="CHEBI:29105"/>
    </cofactor>
</comment>
<evidence type="ECO:0000313" key="10">
    <source>
        <dbReference type="Proteomes" id="UP000594800"/>
    </source>
</evidence>
<evidence type="ECO:0000256" key="6">
    <source>
        <dbReference type="ARBA" id="ARBA00023049"/>
    </source>
</evidence>
<organism evidence="9 10">
    <name type="scientific">Pontivivens ytuae</name>
    <dbReference type="NCBI Taxonomy" id="2789856"/>
    <lineage>
        <taxon>Bacteria</taxon>
        <taxon>Pseudomonadati</taxon>
        <taxon>Pseudomonadota</taxon>
        <taxon>Alphaproteobacteria</taxon>
        <taxon>Rhodobacterales</taxon>
        <taxon>Paracoccaceae</taxon>
        <taxon>Pontivivens</taxon>
    </lineage>
</organism>
<proteinExistence type="predicted"/>
<dbReference type="InterPro" id="IPR001915">
    <property type="entry name" value="Peptidase_M48"/>
</dbReference>
<dbReference type="RefSeq" id="WP_196102476.1">
    <property type="nucleotide sequence ID" value="NZ_CP064942.1"/>
</dbReference>
<dbReference type="EMBL" id="CP064942">
    <property type="protein sequence ID" value="QPH53265.1"/>
    <property type="molecule type" value="Genomic_DNA"/>
</dbReference>
<dbReference type="PANTHER" id="PTHR22726:SF1">
    <property type="entry name" value="METALLOENDOPEPTIDASE OMA1, MITOCHONDRIAL"/>
    <property type="match status" value="1"/>
</dbReference>
<keyword evidence="5" id="KW-0862">Zinc</keyword>
<dbReference type="SUPFAM" id="SSF48452">
    <property type="entry name" value="TPR-like"/>
    <property type="match status" value="1"/>
</dbReference>
<feature type="signal peptide" evidence="7">
    <location>
        <begin position="1"/>
        <end position="22"/>
    </location>
</feature>
<dbReference type="GO" id="GO:0004222">
    <property type="term" value="F:metalloendopeptidase activity"/>
    <property type="evidence" value="ECO:0007669"/>
    <property type="project" value="InterPro"/>
</dbReference>
<dbReference type="Proteomes" id="UP000594800">
    <property type="component" value="Chromosome"/>
</dbReference>
<evidence type="ECO:0000256" key="1">
    <source>
        <dbReference type="ARBA" id="ARBA00001947"/>
    </source>
</evidence>
<dbReference type="GO" id="GO:0016020">
    <property type="term" value="C:membrane"/>
    <property type="evidence" value="ECO:0007669"/>
    <property type="project" value="TreeGrafter"/>
</dbReference>
<keyword evidence="3" id="KW-0479">Metal-binding</keyword>
<keyword evidence="10" id="KW-1185">Reference proteome</keyword>
<sequence>MRALLGLALAAITALAGLPVQAQGLIRDAEIEETLNRLTEPLVSAAGLPNSSIKVHIVNSREMNAFVTGGGDIFVNAGLIQRLGRADMLQAVLAHEIGHVVSGHVAQRSVAASQSGRVSLAGVALGILAGAAGSPEAGIFIAQGSQRAQQRGQLAFSRSQEASADQSSIRILEAAGIDPTAAVDTLGLFRGQELLSTERIDPYVLTHPLSSERMTLLERSAAVSSRAGTPVPSPTAEAYARMQAKFDGFIRPPQSALDRVSGRNDMPARIQRAIALHRLPDPAGADREIDAAIALEPNNPWLHELKGQFRLESGDARGAVGPYERALALRPDAALLRAGLGRALLALNTPEANARALQELSRAREGALGTPVSLRALAEAHARAGNQPQAALYTAERFALSGSAPDAERFARIAMEGLPQGSPEWIRAQEILTVVERARGG</sequence>
<dbReference type="AlphaFoldDB" id="A0A7S9LR90"/>
<dbReference type="InterPro" id="IPR051156">
    <property type="entry name" value="Mito/Outer_Membr_Metalloprot"/>
</dbReference>
<reference evidence="9 10" key="1">
    <citation type="submission" date="2020-11" db="EMBL/GenBank/DDBJ databases">
        <title>Description of Pontivivens ytuae sp. nov. isolated from deep sea sediment of Mariana Trench.</title>
        <authorList>
            <person name="Wang Z."/>
            <person name="Sun Q.-L."/>
            <person name="Xu X.-D."/>
            <person name="Tang Y.-Z."/>
            <person name="Zhang J."/>
        </authorList>
    </citation>
    <scope>NUCLEOTIDE SEQUENCE [LARGE SCALE GENOMIC DNA]</scope>
    <source>
        <strain evidence="9 10">MT2928</strain>
    </source>
</reference>
<feature type="domain" description="Peptidase M48" evidence="8">
    <location>
        <begin position="33"/>
        <end position="218"/>
    </location>
</feature>
<evidence type="ECO:0000259" key="8">
    <source>
        <dbReference type="Pfam" id="PF01435"/>
    </source>
</evidence>
<dbReference type="KEGG" id="poz:I0K15_15945"/>
<gene>
    <name evidence="9" type="ORF">I0K15_15945</name>
</gene>
<dbReference type="InterPro" id="IPR011990">
    <property type="entry name" value="TPR-like_helical_dom_sf"/>
</dbReference>
<evidence type="ECO:0000256" key="2">
    <source>
        <dbReference type="ARBA" id="ARBA00022670"/>
    </source>
</evidence>
<dbReference type="PANTHER" id="PTHR22726">
    <property type="entry name" value="METALLOENDOPEPTIDASE OMA1"/>
    <property type="match status" value="1"/>
</dbReference>
<dbReference type="Gene3D" id="1.25.40.10">
    <property type="entry name" value="Tetratricopeptide repeat domain"/>
    <property type="match status" value="1"/>
</dbReference>
<evidence type="ECO:0000256" key="5">
    <source>
        <dbReference type="ARBA" id="ARBA00022833"/>
    </source>
</evidence>
<keyword evidence="6 9" id="KW-0482">Metalloprotease</keyword>
<evidence type="ECO:0000313" key="9">
    <source>
        <dbReference type="EMBL" id="QPH53265.1"/>
    </source>
</evidence>
<dbReference type="Gene3D" id="3.30.2010.10">
    <property type="entry name" value="Metalloproteases ('zincins'), catalytic domain"/>
    <property type="match status" value="1"/>
</dbReference>
<name>A0A7S9LR90_9RHOB</name>
<keyword evidence="7" id="KW-0732">Signal</keyword>
<evidence type="ECO:0000256" key="4">
    <source>
        <dbReference type="ARBA" id="ARBA00022801"/>
    </source>
</evidence>
<keyword evidence="2 9" id="KW-0645">Protease</keyword>
<dbReference type="CDD" id="cd07324">
    <property type="entry name" value="M48C_Oma1-like"/>
    <property type="match status" value="1"/>
</dbReference>
<evidence type="ECO:0000256" key="7">
    <source>
        <dbReference type="SAM" id="SignalP"/>
    </source>
</evidence>
<evidence type="ECO:0000256" key="3">
    <source>
        <dbReference type="ARBA" id="ARBA00022723"/>
    </source>
</evidence>
<dbReference type="GO" id="GO:0046872">
    <property type="term" value="F:metal ion binding"/>
    <property type="evidence" value="ECO:0007669"/>
    <property type="project" value="UniProtKB-KW"/>
</dbReference>
<accession>A0A7S9LR90</accession>